<keyword evidence="2" id="KW-0378">Hydrolase</keyword>
<dbReference type="InterPro" id="IPR004843">
    <property type="entry name" value="Calcineurin-like_PHP"/>
</dbReference>
<dbReference type="AlphaFoldDB" id="A0AAE3EAZ3"/>
<protein>
    <submittedName>
        <fullName evidence="4">Metallophosphoesterase</fullName>
    </submittedName>
</protein>
<reference evidence="4" key="1">
    <citation type="submission" date="2021-10" db="EMBL/GenBank/DDBJ databases">
        <title>Anaerobic single-cell dispensing facilitates the cultivation of human gut bacteria.</title>
        <authorList>
            <person name="Afrizal A."/>
        </authorList>
    </citation>
    <scope>NUCLEOTIDE SEQUENCE</scope>
    <source>
        <strain evidence="4">CLA-AA-H215</strain>
    </source>
</reference>
<dbReference type="Pfam" id="PF00149">
    <property type="entry name" value="Metallophos"/>
    <property type="match status" value="1"/>
</dbReference>
<dbReference type="InterPro" id="IPR051158">
    <property type="entry name" value="Metallophosphoesterase_sf"/>
</dbReference>
<dbReference type="InterPro" id="IPR029052">
    <property type="entry name" value="Metallo-depent_PP-like"/>
</dbReference>
<name>A0AAE3EAZ3_9FIRM</name>
<gene>
    <name evidence="4" type="ORF">LKD81_09870</name>
</gene>
<dbReference type="EMBL" id="JAJEQR010000026">
    <property type="protein sequence ID" value="MCC2231297.1"/>
    <property type="molecule type" value="Genomic_DNA"/>
</dbReference>
<keyword evidence="5" id="KW-1185">Reference proteome</keyword>
<comment type="caution">
    <text evidence="4">The sequence shown here is derived from an EMBL/GenBank/DDBJ whole genome shotgun (WGS) entry which is preliminary data.</text>
</comment>
<evidence type="ECO:0000256" key="1">
    <source>
        <dbReference type="ARBA" id="ARBA00022723"/>
    </source>
</evidence>
<proteinExistence type="predicted"/>
<evidence type="ECO:0000259" key="3">
    <source>
        <dbReference type="Pfam" id="PF00149"/>
    </source>
</evidence>
<organism evidence="4 5">
    <name type="scientific">Hominifimenecus microfluidus</name>
    <dbReference type="NCBI Taxonomy" id="2885348"/>
    <lineage>
        <taxon>Bacteria</taxon>
        <taxon>Bacillati</taxon>
        <taxon>Bacillota</taxon>
        <taxon>Clostridia</taxon>
        <taxon>Lachnospirales</taxon>
        <taxon>Lachnospiraceae</taxon>
        <taxon>Hominifimenecus</taxon>
    </lineage>
</organism>
<dbReference type="PANTHER" id="PTHR31302:SF31">
    <property type="entry name" value="PHOSPHODIESTERASE YAEI"/>
    <property type="match status" value="1"/>
</dbReference>
<dbReference type="PANTHER" id="PTHR31302">
    <property type="entry name" value="TRANSMEMBRANE PROTEIN WITH METALLOPHOSPHOESTERASE DOMAIN-RELATED"/>
    <property type="match status" value="1"/>
</dbReference>
<feature type="domain" description="Calcineurin-like phosphoesterase" evidence="3">
    <location>
        <begin position="20"/>
        <end position="204"/>
    </location>
</feature>
<evidence type="ECO:0000256" key="2">
    <source>
        <dbReference type="ARBA" id="ARBA00022801"/>
    </source>
</evidence>
<dbReference type="GO" id="GO:0046872">
    <property type="term" value="F:metal ion binding"/>
    <property type="evidence" value="ECO:0007669"/>
    <property type="project" value="UniProtKB-KW"/>
</dbReference>
<accession>A0AAE3EAZ3</accession>
<evidence type="ECO:0000313" key="5">
    <source>
        <dbReference type="Proteomes" id="UP001198182"/>
    </source>
</evidence>
<dbReference type="SUPFAM" id="SSF56300">
    <property type="entry name" value="Metallo-dependent phosphatases"/>
    <property type="match status" value="1"/>
</dbReference>
<dbReference type="Gene3D" id="3.60.21.10">
    <property type="match status" value="1"/>
</dbReference>
<sequence length="273" mass="31179">MTASYIVTSRKLPRSFHGYRMAVLADLHNTSQGERREQLIQALRDAQVNTVLIAGDMVTEKGGEHSFVNYQEAEDFLLAVAAEWPVYYENGNHEGRWKLHQPLHPELYEDYKNKLEAGGISFLENTSVFMKNSAGEKIRITGLELPDPFFRRGKIPKLTEEDIQGFVGPADEEYFQILLAHCPQFFDAYMDWGADLVLSGHFHGGMVRLPFLGGVISTYLHLFPKYDHGEFRRDSQHMIVSSGLGMHTLPLRINNPEELVVIELRREEKGTEK</sequence>
<dbReference type="GO" id="GO:0009245">
    <property type="term" value="P:lipid A biosynthetic process"/>
    <property type="evidence" value="ECO:0007669"/>
    <property type="project" value="TreeGrafter"/>
</dbReference>
<dbReference type="Proteomes" id="UP001198182">
    <property type="component" value="Unassembled WGS sequence"/>
</dbReference>
<dbReference type="GO" id="GO:0016020">
    <property type="term" value="C:membrane"/>
    <property type="evidence" value="ECO:0007669"/>
    <property type="project" value="GOC"/>
</dbReference>
<dbReference type="RefSeq" id="WP_349199503.1">
    <property type="nucleotide sequence ID" value="NZ_JBBNHI010000226.1"/>
</dbReference>
<evidence type="ECO:0000313" key="4">
    <source>
        <dbReference type="EMBL" id="MCC2231297.1"/>
    </source>
</evidence>
<keyword evidence="1" id="KW-0479">Metal-binding</keyword>
<dbReference type="GO" id="GO:0008758">
    <property type="term" value="F:UDP-2,3-diacylglucosamine hydrolase activity"/>
    <property type="evidence" value="ECO:0007669"/>
    <property type="project" value="TreeGrafter"/>
</dbReference>